<evidence type="ECO:0000313" key="8">
    <source>
        <dbReference type="Proteomes" id="UP000823894"/>
    </source>
</evidence>
<dbReference type="InterPro" id="IPR028628">
    <property type="entry name" value="Sirtuin_class_U"/>
</dbReference>
<dbReference type="Gene3D" id="3.30.1600.10">
    <property type="entry name" value="SIR2/SIRT2 'Small Domain"/>
    <property type="match status" value="1"/>
</dbReference>
<reference evidence="7" key="1">
    <citation type="journal article" date="2021" name="PeerJ">
        <title>Extensive microbial diversity within the chicken gut microbiome revealed by metagenomics and culture.</title>
        <authorList>
            <person name="Gilroy R."/>
            <person name="Ravi A."/>
            <person name="Getino M."/>
            <person name="Pursley I."/>
            <person name="Horton D.L."/>
            <person name="Alikhan N.F."/>
            <person name="Baker D."/>
            <person name="Gharbi K."/>
            <person name="Hall N."/>
            <person name="Watson M."/>
            <person name="Adriaenssens E.M."/>
            <person name="Foster-Nyarko E."/>
            <person name="Jarju S."/>
            <person name="Secka A."/>
            <person name="Antonio M."/>
            <person name="Oren A."/>
            <person name="Chaudhuri R.R."/>
            <person name="La Ragione R."/>
            <person name="Hildebrand F."/>
            <person name="Pallen M.J."/>
        </authorList>
    </citation>
    <scope>NUCLEOTIDE SEQUENCE</scope>
    <source>
        <strain evidence="7">ChiGjej1B1-1692</strain>
    </source>
</reference>
<comment type="cofactor">
    <cofactor evidence="4">
        <name>Zn(2+)</name>
        <dbReference type="ChEBI" id="CHEBI:29105"/>
    </cofactor>
    <text evidence="4">Binds 1 zinc ion per subunit.</text>
</comment>
<sequence>MYEKETEQLQKIIDDSSRIVFFGGAGVSTESNIPDFRSADGIYHQKYKYSPEQVVSHSFFMQHTEAFYEFYREKMMILDAKPNPAHRKLAELEQAGKLTAVVTQNIDGLHQAAGSRNIYELHGSIHRNYCMDCGRSYSAEYVKNAEGIPRCECGGTIKPDVVLYEEGLDSSTIQGAVRAIAEADTLIIGGTSLVVYPAAGFIDYFRGKHLVVINKSETGRAVRAELTISAPIGEILDRISVR</sequence>
<evidence type="ECO:0000256" key="5">
    <source>
        <dbReference type="PROSITE-ProRule" id="PRU00236"/>
    </source>
</evidence>
<evidence type="ECO:0000259" key="6">
    <source>
        <dbReference type="PROSITE" id="PS50305"/>
    </source>
</evidence>
<organism evidence="7 8">
    <name type="scientific">Candidatus Mediterraneibacter faecigallinarum</name>
    <dbReference type="NCBI Taxonomy" id="2838669"/>
    <lineage>
        <taxon>Bacteria</taxon>
        <taxon>Bacillati</taxon>
        <taxon>Bacillota</taxon>
        <taxon>Clostridia</taxon>
        <taxon>Lachnospirales</taxon>
        <taxon>Lachnospiraceae</taxon>
        <taxon>Mediterraneibacter</taxon>
    </lineage>
</organism>
<dbReference type="PANTHER" id="PTHR11085:SF4">
    <property type="entry name" value="NAD-DEPENDENT PROTEIN DEACYLASE"/>
    <property type="match status" value="1"/>
</dbReference>
<feature type="binding site" evidence="4 5">
    <location>
        <position position="130"/>
    </location>
    <ligand>
        <name>Zn(2+)</name>
        <dbReference type="ChEBI" id="CHEBI:29105"/>
    </ligand>
</feature>
<keyword evidence="4 5" id="KW-0479">Metal-binding</keyword>
<feature type="binding site" evidence="4">
    <location>
        <position position="104"/>
    </location>
    <ligand>
        <name>NAD(+)</name>
        <dbReference type="ChEBI" id="CHEBI:57540"/>
    </ligand>
</feature>
<proteinExistence type="inferred from homology"/>
<name>A0A9D2SXU2_9FIRM</name>
<comment type="catalytic activity">
    <reaction evidence="4">
        <text>N(6)-acetyl-L-lysyl-[protein] + NAD(+) + H2O = 2''-O-acetyl-ADP-D-ribose + nicotinamide + L-lysyl-[protein]</text>
        <dbReference type="Rhea" id="RHEA:43636"/>
        <dbReference type="Rhea" id="RHEA-COMP:9752"/>
        <dbReference type="Rhea" id="RHEA-COMP:10731"/>
        <dbReference type="ChEBI" id="CHEBI:15377"/>
        <dbReference type="ChEBI" id="CHEBI:17154"/>
        <dbReference type="ChEBI" id="CHEBI:29969"/>
        <dbReference type="ChEBI" id="CHEBI:57540"/>
        <dbReference type="ChEBI" id="CHEBI:61930"/>
        <dbReference type="ChEBI" id="CHEBI:83767"/>
        <dbReference type="EC" id="2.3.1.286"/>
    </reaction>
</comment>
<feature type="binding site" evidence="4 5">
    <location>
        <position position="153"/>
    </location>
    <ligand>
        <name>Zn(2+)</name>
        <dbReference type="ChEBI" id="CHEBI:29105"/>
    </ligand>
</feature>
<keyword evidence="2 4" id="KW-0808">Transferase</keyword>
<dbReference type="InterPro" id="IPR050134">
    <property type="entry name" value="NAD-dep_sirtuin_deacylases"/>
</dbReference>
<feature type="binding site" evidence="4">
    <location>
        <position position="107"/>
    </location>
    <ligand>
        <name>NAD(+)</name>
        <dbReference type="ChEBI" id="CHEBI:57540"/>
    </ligand>
</feature>
<feature type="binding site" evidence="4">
    <location>
        <position position="214"/>
    </location>
    <ligand>
        <name>NAD(+)</name>
        <dbReference type="ChEBI" id="CHEBI:57540"/>
    </ligand>
</feature>
<dbReference type="AlphaFoldDB" id="A0A9D2SXU2"/>
<protein>
    <recommendedName>
        <fullName evidence="4">NAD-dependent protein deacetylase</fullName>
        <ecNumber evidence="4">2.3.1.286</ecNumber>
    </recommendedName>
    <alternativeName>
        <fullName evidence="4">Regulatory protein SIR2 homolog</fullName>
    </alternativeName>
</protein>
<dbReference type="NCBIfam" id="NF001752">
    <property type="entry name" value="PRK00481.1-1"/>
    <property type="match status" value="1"/>
</dbReference>
<keyword evidence="4 5" id="KW-0862">Zinc</keyword>
<evidence type="ECO:0000256" key="4">
    <source>
        <dbReference type="HAMAP-Rule" id="MF_01968"/>
    </source>
</evidence>
<feature type="binding site" evidence="4">
    <location>
        <position position="36"/>
    </location>
    <ligand>
        <name>nicotinamide</name>
        <dbReference type="ChEBI" id="CHEBI:17154"/>
    </ligand>
</feature>
<evidence type="ECO:0000256" key="2">
    <source>
        <dbReference type="ARBA" id="ARBA00022679"/>
    </source>
</evidence>
<comment type="similarity">
    <text evidence="4">Belongs to the sirtuin family. Class U subfamily.</text>
</comment>
<reference evidence="7" key="2">
    <citation type="submission" date="2021-04" db="EMBL/GenBank/DDBJ databases">
        <authorList>
            <person name="Gilroy R."/>
        </authorList>
    </citation>
    <scope>NUCLEOTIDE SEQUENCE</scope>
    <source>
        <strain evidence="7">ChiGjej1B1-1692</strain>
    </source>
</reference>
<accession>A0A9D2SXU2</accession>
<feature type="binding site" evidence="4 5">
    <location>
        <position position="133"/>
    </location>
    <ligand>
        <name>Zn(2+)</name>
        <dbReference type="ChEBI" id="CHEBI:29105"/>
    </ligand>
</feature>
<feature type="binding site" evidence="4">
    <location>
        <position position="29"/>
    </location>
    <ligand>
        <name>NAD(+)</name>
        <dbReference type="ChEBI" id="CHEBI:57540"/>
    </ligand>
</feature>
<dbReference type="GO" id="GO:0008270">
    <property type="term" value="F:zinc ion binding"/>
    <property type="evidence" value="ECO:0007669"/>
    <property type="project" value="UniProtKB-UniRule"/>
</dbReference>
<dbReference type="HAMAP" id="MF_01968">
    <property type="entry name" value="Sirtuin_ClassU"/>
    <property type="match status" value="1"/>
</dbReference>
<feature type="domain" description="Deacetylase sirtuin-type" evidence="6">
    <location>
        <begin position="1"/>
        <end position="242"/>
    </location>
</feature>
<evidence type="ECO:0000256" key="1">
    <source>
        <dbReference type="ARBA" id="ARBA00022490"/>
    </source>
</evidence>
<feature type="active site" description="Proton acceptor" evidence="4 5">
    <location>
        <position position="122"/>
    </location>
</feature>
<feature type="binding site" evidence="4">
    <location>
        <position position="37"/>
    </location>
    <ligand>
        <name>NAD(+)</name>
        <dbReference type="ChEBI" id="CHEBI:57540"/>
    </ligand>
</feature>
<feature type="binding site" evidence="4">
    <location>
        <position position="106"/>
    </location>
    <ligand>
        <name>NAD(+)</name>
        <dbReference type="ChEBI" id="CHEBI:57540"/>
    </ligand>
</feature>
<comment type="caution">
    <text evidence="4">Lacks conserved residue(s) required for the propagation of feature annotation.</text>
</comment>
<gene>
    <name evidence="4" type="primary">cobB</name>
    <name evidence="7" type="ORF">H9757_11870</name>
</gene>
<dbReference type="EC" id="2.3.1.286" evidence="4"/>
<dbReference type="GO" id="GO:0005737">
    <property type="term" value="C:cytoplasm"/>
    <property type="evidence" value="ECO:0007669"/>
    <property type="project" value="UniProtKB-SubCell"/>
</dbReference>
<dbReference type="Pfam" id="PF02146">
    <property type="entry name" value="SIR2"/>
    <property type="match status" value="1"/>
</dbReference>
<dbReference type="Gene3D" id="3.40.50.1220">
    <property type="entry name" value="TPP-binding domain"/>
    <property type="match status" value="1"/>
</dbReference>
<dbReference type="EMBL" id="DWWK01000196">
    <property type="protein sequence ID" value="HJC39733.1"/>
    <property type="molecule type" value="Genomic_DNA"/>
</dbReference>
<feature type="binding site" evidence="4">
    <location>
        <position position="107"/>
    </location>
    <ligand>
        <name>nicotinamide</name>
        <dbReference type="ChEBI" id="CHEBI:17154"/>
    </ligand>
</feature>
<dbReference type="GO" id="GO:0017136">
    <property type="term" value="F:histone deacetylase activity, NAD-dependent"/>
    <property type="evidence" value="ECO:0007669"/>
    <property type="project" value="TreeGrafter"/>
</dbReference>
<dbReference type="InterPro" id="IPR003000">
    <property type="entry name" value="Sirtuin"/>
</dbReference>
<dbReference type="SUPFAM" id="SSF52467">
    <property type="entry name" value="DHS-like NAD/FAD-binding domain"/>
    <property type="match status" value="1"/>
</dbReference>
<keyword evidence="1 4" id="KW-0963">Cytoplasm</keyword>
<feature type="binding site" evidence="4">
    <location>
        <position position="36"/>
    </location>
    <ligand>
        <name>NAD(+)</name>
        <dbReference type="ChEBI" id="CHEBI:57540"/>
    </ligand>
</feature>
<keyword evidence="3 4" id="KW-0520">NAD</keyword>
<feature type="binding site" evidence="4">
    <location>
        <position position="122"/>
    </location>
    <ligand>
        <name>NAD(+)</name>
        <dbReference type="ChEBI" id="CHEBI:57540"/>
    </ligand>
</feature>
<dbReference type="PROSITE" id="PS50305">
    <property type="entry name" value="SIRTUIN"/>
    <property type="match status" value="1"/>
</dbReference>
<dbReference type="InterPro" id="IPR026591">
    <property type="entry name" value="Sirtuin_cat_small_dom_sf"/>
</dbReference>
<dbReference type="InterPro" id="IPR026590">
    <property type="entry name" value="Ssirtuin_cat_dom"/>
</dbReference>
<evidence type="ECO:0000256" key="3">
    <source>
        <dbReference type="ARBA" id="ARBA00023027"/>
    </source>
</evidence>
<feature type="binding site" evidence="4">
    <location>
        <position position="232"/>
    </location>
    <ligand>
        <name>NAD(+)</name>
        <dbReference type="ChEBI" id="CHEBI:57540"/>
    </ligand>
</feature>
<dbReference type="GO" id="GO:0070403">
    <property type="term" value="F:NAD+ binding"/>
    <property type="evidence" value="ECO:0007669"/>
    <property type="project" value="UniProtKB-UniRule"/>
</dbReference>
<evidence type="ECO:0000313" key="7">
    <source>
        <dbReference type="EMBL" id="HJC39733.1"/>
    </source>
</evidence>
<feature type="binding site" evidence="4">
    <location>
        <position position="192"/>
    </location>
    <ligand>
        <name>NAD(+)</name>
        <dbReference type="ChEBI" id="CHEBI:57540"/>
    </ligand>
</feature>
<comment type="function">
    <text evidence="4">NAD-dependent protein deacetylase which modulates the activities of several enzymes which are inactive in their acetylated form.</text>
</comment>
<dbReference type="InterPro" id="IPR029035">
    <property type="entry name" value="DHS-like_NAD/FAD-binding_dom"/>
</dbReference>
<feature type="binding site" evidence="4">
    <location>
        <position position="191"/>
    </location>
    <ligand>
        <name>NAD(+)</name>
        <dbReference type="ChEBI" id="CHEBI:57540"/>
    </ligand>
</feature>
<comment type="subcellular location">
    <subcellularLocation>
        <location evidence="4">Cytoplasm</location>
    </subcellularLocation>
</comment>
<feature type="binding site" evidence="4">
    <location>
        <position position="25"/>
    </location>
    <ligand>
        <name>NAD(+)</name>
        <dbReference type="ChEBI" id="CHEBI:57540"/>
    </ligand>
</feature>
<dbReference type="PANTHER" id="PTHR11085">
    <property type="entry name" value="NAD-DEPENDENT PROTEIN DEACYLASE SIRTUIN-5, MITOCHONDRIAL-RELATED"/>
    <property type="match status" value="1"/>
</dbReference>
<feature type="binding site" evidence="4 5">
    <location>
        <position position="151"/>
    </location>
    <ligand>
        <name>Zn(2+)</name>
        <dbReference type="ChEBI" id="CHEBI:29105"/>
    </ligand>
</feature>
<feature type="binding site" evidence="4">
    <location>
        <position position="106"/>
    </location>
    <ligand>
        <name>nicotinamide</name>
        <dbReference type="ChEBI" id="CHEBI:17154"/>
    </ligand>
</feature>
<dbReference type="Proteomes" id="UP000823894">
    <property type="component" value="Unassembled WGS sequence"/>
</dbReference>
<comment type="caution">
    <text evidence="7">The sequence shown here is derived from an EMBL/GenBank/DDBJ whole genome shotgun (WGS) entry which is preliminary data.</text>
</comment>